<dbReference type="EMBL" id="JAZDDG010000005">
    <property type="protein sequence ID" value="MEE1976707.1"/>
    <property type="molecule type" value="Genomic_DNA"/>
</dbReference>
<evidence type="ECO:0000313" key="3">
    <source>
        <dbReference type="Proteomes" id="UP001356308"/>
    </source>
</evidence>
<sequence length="90" mass="9879">MKATLIVQNLKCGGCVKTIISKISDIEHVSNIQVDIEASSVSFEYKDFDDAILVKDKLKHIGYPSMDMENTTMSKIKSFVSCASGKMGKS</sequence>
<organism evidence="2 3">
    <name type="scientific">Maribacter cobaltidurans</name>
    <dbReference type="NCBI Taxonomy" id="1178778"/>
    <lineage>
        <taxon>Bacteria</taxon>
        <taxon>Pseudomonadati</taxon>
        <taxon>Bacteroidota</taxon>
        <taxon>Flavobacteriia</taxon>
        <taxon>Flavobacteriales</taxon>
        <taxon>Flavobacteriaceae</taxon>
        <taxon>Maribacter</taxon>
    </lineage>
</organism>
<dbReference type="InterPro" id="IPR036163">
    <property type="entry name" value="HMA_dom_sf"/>
</dbReference>
<dbReference type="CDD" id="cd00371">
    <property type="entry name" value="HMA"/>
    <property type="match status" value="1"/>
</dbReference>
<dbReference type="Proteomes" id="UP001356308">
    <property type="component" value="Unassembled WGS sequence"/>
</dbReference>
<keyword evidence="3" id="KW-1185">Reference proteome</keyword>
<dbReference type="PROSITE" id="PS50846">
    <property type="entry name" value="HMA_2"/>
    <property type="match status" value="1"/>
</dbReference>
<feature type="domain" description="HMA" evidence="1">
    <location>
        <begin position="1"/>
        <end position="66"/>
    </location>
</feature>
<name>A0ABU7IUR3_9FLAO</name>
<dbReference type="Gene3D" id="3.30.70.100">
    <property type="match status" value="1"/>
</dbReference>
<dbReference type="RefSeq" id="WP_272651403.1">
    <property type="nucleotide sequence ID" value="NZ_JAZDDG010000005.1"/>
</dbReference>
<dbReference type="SUPFAM" id="SSF55008">
    <property type="entry name" value="HMA, heavy metal-associated domain"/>
    <property type="match status" value="1"/>
</dbReference>
<protein>
    <submittedName>
        <fullName evidence="2">Heavy-metal-associated domain-containing protein</fullName>
    </submittedName>
</protein>
<accession>A0ABU7IUR3</accession>
<comment type="caution">
    <text evidence="2">The sequence shown here is derived from an EMBL/GenBank/DDBJ whole genome shotgun (WGS) entry which is preliminary data.</text>
</comment>
<gene>
    <name evidence="2" type="ORF">V1I91_11545</name>
</gene>
<dbReference type="Pfam" id="PF00403">
    <property type="entry name" value="HMA"/>
    <property type="match status" value="1"/>
</dbReference>
<dbReference type="InterPro" id="IPR006121">
    <property type="entry name" value="HMA_dom"/>
</dbReference>
<evidence type="ECO:0000259" key="1">
    <source>
        <dbReference type="PROSITE" id="PS50846"/>
    </source>
</evidence>
<evidence type="ECO:0000313" key="2">
    <source>
        <dbReference type="EMBL" id="MEE1976707.1"/>
    </source>
</evidence>
<proteinExistence type="predicted"/>
<reference evidence="2 3" key="1">
    <citation type="submission" date="2024-01" db="EMBL/GenBank/DDBJ databases">
        <title>Maribacter spp. originated from different algae showed divergent polysaccharides utilization ability.</title>
        <authorList>
            <person name="Wang H."/>
            <person name="Wu Y."/>
        </authorList>
    </citation>
    <scope>NUCLEOTIDE SEQUENCE [LARGE SCALE GENOMIC DNA]</scope>
    <source>
        <strain evidence="2 3">PR1</strain>
    </source>
</reference>